<feature type="domain" description="CUB" evidence="10">
    <location>
        <begin position="3235"/>
        <end position="3381"/>
    </location>
</feature>
<dbReference type="WBParaSite" id="PTRK_0001764000.1">
    <property type="protein sequence ID" value="PTRK_0001764000.1"/>
    <property type="gene ID" value="PTRK_0001764000"/>
</dbReference>
<dbReference type="InterPro" id="IPR001881">
    <property type="entry name" value="EGF-like_Ca-bd_dom"/>
</dbReference>
<feature type="domain" description="CUB" evidence="10">
    <location>
        <begin position="1909"/>
        <end position="2022"/>
    </location>
</feature>
<dbReference type="InterPro" id="IPR018097">
    <property type="entry name" value="EGF_Ca-bd_CS"/>
</dbReference>
<feature type="domain" description="CUB" evidence="10">
    <location>
        <begin position="1496"/>
        <end position="1625"/>
    </location>
</feature>
<organism evidence="12 13">
    <name type="scientific">Parastrongyloides trichosuri</name>
    <name type="common">Possum-specific nematode worm</name>
    <dbReference type="NCBI Taxonomy" id="131310"/>
    <lineage>
        <taxon>Eukaryota</taxon>
        <taxon>Metazoa</taxon>
        <taxon>Ecdysozoa</taxon>
        <taxon>Nematoda</taxon>
        <taxon>Chromadorea</taxon>
        <taxon>Rhabditida</taxon>
        <taxon>Tylenchina</taxon>
        <taxon>Panagrolaimomorpha</taxon>
        <taxon>Strongyloidoidea</taxon>
        <taxon>Strongyloididae</taxon>
        <taxon>Parastrongyloides</taxon>
    </lineage>
</organism>
<evidence type="ECO:0000256" key="1">
    <source>
        <dbReference type="ARBA" id="ARBA00004613"/>
    </source>
</evidence>
<dbReference type="GO" id="GO:0005509">
    <property type="term" value="F:calcium ion binding"/>
    <property type="evidence" value="ECO:0007669"/>
    <property type="project" value="InterPro"/>
</dbReference>
<feature type="domain" description="CUB" evidence="10">
    <location>
        <begin position="610"/>
        <end position="735"/>
    </location>
</feature>
<feature type="domain" description="CUB" evidence="10">
    <location>
        <begin position="3383"/>
        <end position="3507"/>
    </location>
</feature>
<feature type="domain" description="CUB" evidence="10">
    <location>
        <begin position="3514"/>
        <end position="3642"/>
    </location>
</feature>
<keyword evidence="4" id="KW-0732">Signal</keyword>
<evidence type="ECO:0000256" key="6">
    <source>
        <dbReference type="ARBA" id="ARBA00023157"/>
    </source>
</evidence>
<keyword evidence="6 9" id="KW-1015">Disulfide bond</keyword>
<dbReference type="FunFam" id="2.60.120.290:FF:000005">
    <property type="entry name" value="Procollagen C-endopeptidase enhancer 1"/>
    <property type="match status" value="4"/>
</dbReference>
<evidence type="ECO:0000259" key="11">
    <source>
        <dbReference type="PROSITE" id="PS50026"/>
    </source>
</evidence>
<feature type="domain" description="CUB" evidence="10">
    <location>
        <begin position="868"/>
        <end position="994"/>
    </location>
</feature>
<feature type="domain" description="CUB" evidence="10">
    <location>
        <begin position="2432"/>
        <end position="2553"/>
    </location>
</feature>
<evidence type="ECO:0000256" key="5">
    <source>
        <dbReference type="ARBA" id="ARBA00022737"/>
    </source>
</evidence>
<dbReference type="SUPFAM" id="SSF49854">
    <property type="entry name" value="Spermadhesin, CUB domain"/>
    <property type="match status" value="22"/>
</dbReference>
<evidence type="ECO:0000259" key="10">
    <source>
        <dbReference type="PROSITE" id="PS01180"/>
    </source>
</evidence>
<comment type="subcellular location">
    <subcellularLocation>
        <location evidence="1">Secreted</location>
    </subcellularLocation>
</comment>
<feature type="domain" description="EGF-like" evidence="11">
    <location>
        <begin position="260"/>
        <end position="299"/>
    </location>
</feature>
<dbReference type="STRING" id="131310.A0A0N5A6L6"/>
<dbReference type="GO" id="GO:0007399">
    <property type="term" value="P:nervous system development"/>
    <property type="evidence" value="ECO:0007669"/>
    <property type="project" value="UniProtKB-ARBA"/>
</dbReference>
<feature type="domain" description="CUB" evidence="10">
    <location>
        <begin position="2978"/>
        <end position="3102"/>
    </location>
</feature>
<feature type="domain" description="CUB" evidence="10">
    <location>
        <begin position="1633"/>
        <end position="1760"/>
    </location>
</feature>
<feature type="disulfide bond" evidence="9">
    <location>
        <begin position="419"/>
        <end position="428"/>
    </location>
</feature>
<dbReference type="SMART" id="SM00179">
    <property type="entry name" value="EGF_CA"/>
    <property type="match status" value="6"/>
</dbReference>
<feature type="domain" description="CUB" evidence="10">
    <location>
        <begin position="2171"/>
        <end position="2296"/>
    </location>
</feature>
<feature type="domain" description="CUB" evidence="10">
    <location>
        <begin position="2689"/>
        <end position="2832"/>
    </location>
</feature>
<evidence type="ECO:0000256" key="3">
    <source>
        <dbReference type="ARBA" id="ARBA00022536"/>
    </source>
</evidence>
<dbReference type="CDD" id="cd00041">
    <property type="entry name" value="CUB"/>
    <property type="match status" value="15"/>
</dbReference>
<accession>A0A0N5A6L6</accession>
<feature type="domain" description="CUB" evidence="10">
    <location>
        <begin position="2555"/>
        <end position="2685"/>
    </location>
</feature>
<dbReference type="InterPro" id="IPR000152">
    <property type="entry name" value="EGF-type_Asp/Asn_hydroxyl_site"/>
</dbReference>
<name>A0A0N5A6L6_PARTI</name>
<dbReference type="PROSITE" id="PS01187">
    <property type="entry name" value="EGF_CA"/>
    <property type="match status" value="3"/>
</dbReference>
<dbReference type="FunFam" id="2.10.25.10:FF:000038">
    <property type="entry name" value="Fibrillin 2"/>
    <property type="match status" value="1"/>
</dbReference>
<reference evidence="13" key="1">
    <citation type="submission" date="2017-02" db="UniProtKB">
        <authorList>
            <consortium name="WormBaseParasite"/>
        </authorList>
    </citation>
    <scope>IDENTIFICATION</scope>
</reference>
<dbReference type="SMART" id="SM00181">
    <property type="entry name" value="EGF"/>
    <property type="match status" value="8"/>
</dbReference>
<evidence type="ECO:0000256" key="9">
    <source>
        <dbReference type="PROSITE-ProRule" id="PRU00076"/>
    </source>
</evidence>
<feature type="domain" description="CUB" evidence="10">
    <location>
        <begin position="3108"/>
        <end position="3234"/>
    </location>
</feature>
<evidence type="ECO:0000256" key="2">
    <source>
        <dbReference type="ARBA" id="ARBA00022525"/>
    </source>
</evidence>
<dbReference type="Gene3D" id="2.60.120.290">
    <property type="entry name" value="Spermadhesin, CUB domain"/>
    <property type="match status" value="22"/>
</dbReference>
<feature type="domain" description="CUB" evidence="10">
    <location>
        <begin position="3646"/>
        <end position="3777"/>
    </location>
</feature>
<feature type="domain" description="CUB" evidence="10">
    <location>
        <begin position="998"/>
        <end position="1117"/>
    </location>
</feature>
<dbReference type="InterPro" id="IPR049883">
    <property type="entry name" value="NOTCH1_EGF-like"/>
</dbReference>
<feature type="domain" description="EGF-like" evidence="11">
    <location>
        <begin position="430"/>
        <end position="466"/>
    </location>
</feature>
<dbReference type="Proteomes" id="UP000038045">
    <property type="component" value="Unplaced"/>
</dbReference>
<evidence type="ECO:0000313" key="12">
    <source>
        <dbReference type="Proteomes" id="UP000038045"/>
    </source>
</evidence>
<dbReference type="SMART" id="SM00042">
    <property type="entry name" value="CUB"/>
    <property type="match status" value="21"/>
</dbReference>
<dbReference type="InterPro" id="IPR035914">
    <property type="entry name" value="Sperma_CUB_dom_sf"/>
</dbReference>
<dbReference type="PANTHER" id="PTHR24251">
    <property type="entry name" value="OVOCHYMASE-RELATED"/>
    <property type="match status" value="1"/>
</dbReference>
<dbReference type="GO" id="GO:0005576">
    <property type="term" value="C:extracellular region"/>
    <property type="evidence" value="ECO:0007669"/>
    <property type="project" value="UniProtKB-SubCell"/>
</dbReference>
<keyword evidence="7" id="KW-0325">Glycoprotein</keyword>
<feature type="disulfide bond" evidence="8">
    <location>
        <begin position="1364"/>
        <end position="1391"/>
    </location>
</feature>
<dbReference type="PANTHER" id="PTHR24251:SF37">
    <property type="entry name" value="CUB DOMAIN-CONTAINING PROTEIN"/>
    <property type="match status" value="1"/>
</dbReference>
<proteinExistence type="predicted"/>
<evidence type="ECO:0000313" key="13">
    <source>
        <dbReference type="WBParaSite" id="PTRK_0001764000.1"/>
    </source>
</evidence>
<dbReference type="Pfam" id="PF00008">
    <property type="entry name" value="EGF"/>
    <property type="match status" value="1"/>
</dbReference>
<sequence length="4097" mass="464649">MINGNMAFHAGNSKNISFHVSKGAGIYFGDTDIESIPNKTQLESLYDKYKSTLDAVFQIRRNVLNNQMTTTGVKTKLLRLEGAIKNLTTTTNNITISNNNKHKQMRKLSKMLSILQANLHELLQVLKTDKCINKPCKNGGRCFNTYIGYHCLCPDTWTGTNCELDIDECKIYKGTPKGCQNEGKCVNKENGFYCECKPPYHGELCQSQINSCEGDPEICGQHGHCVNLKSPKTLNGINYMCLCPYGYKNHDDPNNPYCEDINECLQNPCYPGATCINTPGSFECTGCPKGTQGNGALCIDIDECLDERLNDCSKDPPVRCINTQGSYQCDVCPAGYEGDGKVCKKLGICSKHTCPSDATCVEAPDTTLGYICQCLDGSLSSIDFKGTCEHSEENPCKISTCKNGGTCYARGWYSISCICPFGYGGDKCQFPTNCLDSHCNNRGNCITDNEDGVCDCYLGYYGSECQYEDTFLGCNLEISNKTGSLDLRQLMFFDEKIGVDYCTWRVKIPGNNLVSVLQIQTLLPNETASSYEDERYECDINESSIIIKDGQTKNAPIIANFCKGPTHDLIPIINREVILSGSNFIIEFTPLLKHSTAQFLIDWHTQPKKCGGILKNSFGEINFKQKKEMTHCSWYIEVHPDHHIQIEIDRVSMITRERVNCTVNSLQIYDGNVITTNKKVNEVCSNENGQISISTSGPYATVYWSNDNKKDIYNSKDCISEEECNFGFRLTYKITELPTDCGGELYPNEFGMFEGTIQSPNYPNNFFQNLDCLWILNSTGAAMSHLADHVIKVDFIDFDIPSKKDEMYCESNSLQLKPSSSKQYEYIFCNNDKPYNSYTYNGEGLEIKFHSETMNNGRGFLLSYKSSCEKHFFTENGTIKSVNYPDPSSHPINCTYVIYAPPTKGIKLKIKGFELEQEPSICYGPPNDDIKDYVKFSGPHSSNKMFNKKHICKRHPFIPPNGDIITSATRPLVINYVSSGSPKNKGFLFEYETFELGCGGIFNEPNGTISSPNFPDGYLENIFCVYEINVESEKLIRITFDRFDIEASSNEKDHCNNDVVSIYENYITEAEHGELIGEFCGSILPPSIVSKSNKLTIVLRTDRSVKGVGFNLTYESIDNDSNCDQLFTEPSGVIEYNGTANPNWVVCNYHIRLPRNKKILIKFDNYTIPCLDASLHLRNGLGMDSPGFKGLYGKSELCSGHPITSLRTHGNFFYMKLFTGVPSKTSFKISYEQYDGGCGGKLSGYAGAISTPHYPEKDKHSYDCEWHVVASLGNQIQFHIIAMDDLSLPYTNSTNYCHGYMSNSIDVYEGYSKGYEKLISYCIKAEEATDVKTKGNDMIIKYKQNQYGTKESTFGFLAEYKTHCTGILLDDFSGYIQNPGYGHDIYDHVSCNWRIDVGKGNRIRVTIVEFEVFDNVMYQESNNKNCNDNWLKVGDRQIKTMENRKEIISNSTFNDFCSSTNPIHNFETVGNILDISYNTYRMPKNKFWIYYETIGCGGTVNENNTIISISNDTSLNIFSQTVKPEFECKWKIIAPYGFNVRVNVEKLLINRVEAEMDGECINGLTYFSGLSNITGVAQRRHCSKIFDNTYTSHTNELFITLVAKEGTYSFDKKDNTMFKTTISFVPSNMDEDCGGEIKLKLGDVIPFHTVNYPKPYVKGILCKWKISSPPGYSIGYRLKTFNGGRMGTFKVPKFNKLIQYKYKLVECSDTNLRIFGFLFVKVFNPIANDYESLLTTCGEANIKEPIFINTNHNDSIVEFRGTSLDFASASNELINEPIGLLMEAFPVCGGDITATKERKTYNFNSIHDSNCTIVIMPEEREGEVDTIKVKLTSIWLGKDNDTRNDKPTIFNFTCSTDQNTEPWSVTRANYENRWYSFSCQGPIIVEIFNATKESIHNMILQYGAVSHFCGGEITGNGLEEADSRNRDFECTYTYSNALGSNVEIQIENVSIPWSENCIDGYFEVRKNNESGDVLGRFCGQNNDVELNSRGIGQSFEANKLWMRYKVKMENMDGSENDIYSSIKFNKHAKIGGFVDGRVIESPKFMVPNEVYTWKIIEEGVKGIALKIESLNIPNEDNNDIIECKSSKLCEGLTIMAGICENDQDWETCGRVLHNFYGFIADDREINLGGKEFTIGVFAKTNASFKLSWVPLYATNELINHTTIETDTDFNCGGYLNPSFEKQILRNPSGTFGSYPPDTRCKWTIKRPIFRGIEIKLIYLDLEPSFNCRYDYLFASKSSFTKTSQIPYETETEKRICEMVPDEYSKITSLSDEEINIYFVSDRSRQGKGFEIEYRLTCDSQEYISADSPPLMEVLKSPNYPDPYPPDINCKWVIQAESHRRLLIIPNDIDLRMSDKGKCDTDTVTVEGMVPVEGKGGIVYEDINGYRHITCKKSFDNITYTHGSVDVTFKSGPGLITDNRGFSLQINEIMDPCTDMHLMVDENHPLKVLHSPDFPNPSPKSLNCGWKISAPIGHRIKFNIDPETFNMEGKTGNACINDYLEIYDGPSKKNRLIGRYCGTSPPETIFSTSNGLFVHYKTDVVIPSNGFNATYSIADCGGTIFLKPNGKHTLTSPKYPHIDTVNHDCLWQLRAPKNYQILTKIKTILIQPNNNCSNGYVSIRDSYTIDDYTDYILPKVCINSPNIKSELQSKSNVIFVDYNITQVSSKANPLLCTTSGCGFSFVFTLVKQSCGGKITDDFGEMYSPGYPNLIIPGSTCEWIFKADLDHRYFFELEFLNEDNYNTPMISLDNYGPDKEYCYNDLKIYNGEPSDPNYYVGSDTMFCRNRNTFISVADVVTLKFEDKMKRQLSFSSLIRGRNISEFERYPFIIKYRKVDKNSFPYGCLYSITKESQISVGPMNAISNSNYSSGANSYCHINIKRPEGAYTTMISFSNFTVGPIYNRFCDFKNNYINIKPKPTDVVKWEHNLCSEYNFSRTSFVMAVALEEFDIFVYNNHKIANGTMVLGQENSQFNLSVNFAKCGGTIKAMKGTIASPYYSHANYNKSEKNYESCVWTLKAPEYHIIKIKILNMTLGDSSTGEVETFLNVFEGDSHDNALIHKFMHSDYVTKENDLEFKSKGQIIILQWYVGTFYREKSGFKLDYEFVRSDNECGYNTYGMNGTLISPGNDIYQNNLNCIWNINVPKGYLVKLTFRRFDLEHSDDCKNDFLIVSEIEDHNIEHRLTGFEVGQFRHHVFHKFCGHKKVPEPITSSSNGIRLNFTTDNQSGGKGFEIYWEAICGGVIEAASGLVVSPHFPLFYPAGIECNYIISANKIRGTNGHGGGLILSPHIFDISSEEIETQDTSVPHLYHNNRHQKCLSDYVEIFDVKTKRTLRKLCGKGYIEDKSKIYNQDDVGIKFVSNPTNIDKDEKGMKHYQGFAFKFIQNQCNVNVTLDDEDDTLHEKSLYELFSPNYPENYFPNLNCLVNITTKPGFVITAHIGFFEIEASSKCNFDYVEFFDGNIMNNQTSMGKLCGKYQSKRVIKSTGNNLLMKFKSDTSKNYKGYDITFTQSYGKEKNCGGKIIVGENPVTIKAPKYERNDKEYLVMDCVWELEAPKNQIIKITINELKLRTFKKGYLTGKCEDYLNIYDGIIDASPMIINNICNFNKYPDQTEIVLLSTNRIVNIELLAHYYNKDVKEMEIEVKAIDQECGGTLKANDISSIFAYQDKQLPTRNNQRHVRCKWYIFSEERTPLEISFTNFNVPALTLDCSEEYLEVRDVGSLVECQHPACAKTEEDKKVMKYCGTIKPSMFISLSPVVQITLSTFRTSQYQANVEFKYKTLGSCNRTITINEQENTLSGRFTSPNYPNNYLHNTTCITNFVLDKSLEYSHKIFLSFEDVFLERGSLFIHVPISLGFRKKGKFLRALNERPITRSSEYMRCKYDVLKIEDPFINMTKQYCGNIIPTPYLSTGPTLKLNLTTDHATSNRGYAGTYYAVRVVKTEDTTIYKFETNYDTEGSITNIGFPFANNYTIKSVWSIIPPRGTKCTLTIAYLKLPIEAEDPKCQQKTNAIFSIVHLDTESMNSNSTLAANGEMINVPCRIFGPQSYPLREGRKFYIHYEPIKVTNVTEADMEGFRVIWKCDNANFVSKGYHGIRTIKHHY</sequence>
<dbReference type="Pfam" id="PF07645">
    <property type="entry name" value="EGF_CA"/>
    <property type="match status" value="2"/>
</dbReference>
<dbReference type="PROSITE" id="PS01186">
    <property type="entry name" value="EGF_2"/>
    <property type="match status" value="3"/>
</dbReference>
<dbReference type="CDD" id="cd00054">
    <property type="entry name" value="EGF_CA"/>
    <property type="match status" value="4"/>
</dbReference>
<feature type="domain" description="CUB" evidence="10">
    <location>
        <begin position="1123"/>
        <end position="1234"/>
    </location>
</feature>
<keyword evidence="5" id="KW-0677">Repeat</keyword>
<feature type="domain" description="CUB" evidence="10">
    <location>
        <begin position="1238"/>
        <end position="1363"/>
    </location>
</feature>
<dbReference type="PROSITE" id="PS50026">
    <property type="entry name" value="EGF_3"/>
    <property type="match status" value="6"/>
</dbReference>
<feature type="disulfide bond" evidence="9">
    <location>
        <begin position="456"/>
        <end position="465"/>
    </location>
</feature>
<dbReference type="SUPFAM" id="SSF57196">
    <property type="entry name" value="EGF/Laminin"/>
    <property type="match status" value="4"/>
</dbReference>
<feature type="domain" description="EGF-like" evidence="11">
    <location>
        <begin position="165"/>
        <end position="206"/>
    </location>
</feature>
<feature type="domain" description="EGF-like" evidence="11">
    <location>
        <begin position="127"/>
        <end position="163"/>
    </location>
</feature>
<dbReference type="PROSITE" id="PS00010">
    <property type="entry name" value="ASX_HYDROXYL"/>
    <property type="match status" value="2"/>
</dbReference>
<evidence type="ECO:0000256" key="4">
    <source>
        <dbReference type="ARBA" id="ARBA00022729"/>
    </source>
</evidence>
<feature type="domain" description="CUB" evidence="10">
    <location>
        <begin position="1364"/>
        <end position="1494"/>
    </location>
</feature>
<comment type="caution">
    <text evidence="9">Lacks conserved residue(s) required for the propagation of feature annotation.</text>
</comment>
<dbReference type="PROSITE" id="PS00022">
    <property type="entry name" value="EGF_1"/>
    <property type="match status" value="4"/>
</dbReference>
<feature type="domain" description="EGF-like" evidence="11">
    <location>
        <begin position="392"/>
        <end position="429"/>
    </location>
</feature>
<dbReference type="PROSITE" id="PS01180">
    <property type="entry name" value="CUB"/>
    <property type="match status" value="22"/>
</dbReference>
<dbReference type="Gene3D" id="2.10.25.10">
    <property type="entry name" value="Laminin"/>
    <property type="match status" value="5"/>
</dbReference>
<feature type="domain" description="EGF-like" evidence="11">
    <location>
        <begin position="208"/>
        <end position="259"/>
    </location>
</feature>
<dbReference type="InterPro" id="IPR000742">
    <property type="entry name" value="EGF"/>
</dbReference>
<feature type="domain" description="CUB" evidence="10">
    <location>
        <begin position="2297"/>
        <end position="2428"/>
    </location>
</feature>
<keyword evidence="12" id="KW-1185">Reference proteome</keyword>
<keyword evidence="3 9" id="KW-0245">EGF-like domain</keyword>
<feature type="disulfide bond" evidence="9">
    <location>
        <begin position="153"/>
        <end position="162"/>
    </location>
</feature>
<dbReference type="Pfam" id="PF00431">
    <property type="entry name" value="CUB"/>
    <property type="match status" value="15"/>
</dbReference>
<dbReference type="InterPro" id="IPR000859">
    <property type="entry name" value="CUB_dom"/>
</dbReference>
<evidence type="ECO:0000256" key="7">
    <source>
        <dbReference type="ARBA" id="ARBA00023180"/>
    </source>
</evidence>
<keyword evidence="2" id="KW-0964">Secreted</keyword>
<feature type="domain" description="CUB" evidence="10">
    <location>
        <begin position="741"/>
        <end position="867"/>
    </location>
</feature>
<protein>
    <submittedName>
        <fullName evidence="13">Cubilin</fullName>
    </submittedName>
</protein>
<evidence type="ECO:0000256" key="8">
    <source>
        <dbReference type="PROSITE-ProRule" id="PRU00059"/>
    </source>
</evidence>
<feature type="domain" description="CUB" evidence="10">
    <location>
        <begin position="3780"/>
        <end position="3932"/>
    </location>
</feature>
<dbReference type="FunFam" id="2.10.25.10:FF:000045">
    <property type="entry name" value="Slit guidance ligand 2"/>
    <property type="match status" value="1"/>
</dbReference>
<feature type="disulfide bond" evidence="9">
    <location>
        <begin position="196"/>
        <end position="205"/>
    </location>
</feature>